<feature type="region of interest" description="Disordered" evidence="1">
    <location>
        <begin position="74"/>
        <end position="95"/>
    </location>
</feature>
<evidence type="ECO:0000259" key="2">
    <source>
        <dbReference type="PROSITE" id="PS00028"/>
    </source>
</evidence>
<dbReference type="EMBL" id="CAJNOR010007980">
    <property type="protein sequence ID" value="CAF1626592.1"/>
    <property type="molecule type" value="Genomic_DNA"/>
</dbReference>
<protein>
    <recommendedName>
        <fullName evidence="2">C2H2-type domain-containing protein</fullName>
    </recommendedName>
</protein>
<feature type="domain" description="C2H2-type" evidence="2">
    <location>
        <begin position="105"/>
        <end position="129"/>
    </location>
</feature>
<dbReference type="PANTHER" id="PTHR33845:SF1">
    <property type="entry name" value="C2H2-TYPE DOMAIN-CONTAINING PROTEIN"/>
    <property type="match status" value="1"/>
</dbReference>
<evidence type="ECO:0000256" key="1">
    <source>
        <dbReference type="SAM" id="MobiDB-lite"/>
    </source>
</evidence>
<accession>A0A816CQG0</accession>
<comment type="caution">
    <text evidence="3">The sequence shown here is derived from an EMBL/GenBank/DDBJ whole genome shotgun (WGS) entry which is preliminary data.</text>
</comment>
<sequence>MLSGTTKGVEFYASEIEDFHSEKIEWKGVKQINNIEYIGDETKQSVEESTKIISSTNAGIPWVDDSKKSMIDYTDSDDSKATDVEDENNDQSNSTDTLDDQLFECLVDACVASYRYHAHLLRHYTIGKHKLKLEKYSLIDKSRLIFHQKLTTNYSHSTPLLSITVIPAANNSTIPALPEIWALQNAKPNVRFSDKQKQFLQEKFNQGVETGMKWDPARVALEMETLTSNGSYLFTNDECLTQGQIKSYFSRLVVKQRTTKQTSSHEVTDERDLEMYSWRHVLDEARVIVCRSLNDSAVAFSTATSSSSNSTPTTKRKLVTDKPKTNKSKNK</sequence>
<evidence type="ECO:0000313" key="4">
    <source>
        <dbReference type="Proteomes" id="UP000663828"/>
    </source>
</evidence>
<reference evidence="3" key="1">
    <citation type="submission" date="2021-02" db="EMBL/GenBank/DDBJ databases">
        <authorList>
            <person name="Nowell W R."/>
        </authorList>
    </citation>
    <scope>NUCLEOTIDE SEQUENCE</scope>
</reference>
<evidence type="ECO:0000313" key="3">
    <source>
        <dbReference type="EMBL" id="CAF1626592.1"/>
    </source>
</evidence>
<gene>
    <name evidence="3" type="ORF">XAT740_LOCUS50991</name>
</gene>
<feature type="compositionally biased region" description="Low complexity" evidence="1">
    <location>
        <begin position="301"/>
        <end position="313"/>
    </location>
</feature>
<proteinExistence type="predicted"/>
<name>A0A816CQG0_ADIRI</name>
<dbReference type="Proteomes" id="UP000663828">
    <property type="component" value="Unassembled WGS sequence"/>
</dbReference>
<dbReference type="AlphaFoldDB" id="A0A816CQG0"/>
<feature type="region of interest" description="Disordered" evidence="1">
    <location>
        <begin position="301"/>
        <end position="331"/>
    </location>
</feature>
<dbReference type="PROSITE" id="PS00028">
    <property type="entry name" value="ZINC_FINGER_C2H2_1"/>
    <property type="match status" value="1"/>
</dbReference>
<organism evidence="3 4">
    <name type="scientific">Adineta ricciae</name>
    <name type="common">Rotifer</name>
    <dbReference type="NCBI Taxonomy" id="249248"/>
    <lineage>
        <taxon>Eukaryota</taxon>
        <taxon>Metazoa</taxon>
        <taxon>Spiralia</taxon>
        <taxon>Gnathifera</taxon>
        <taxon>Rotifera</taxon>
        <taxon>Eurotatoria</taxon>
        <taxon>Bdelloidea</taxon>
        <taxon>Adinetida</taxon>
        <taxon>Adinetidae</taxon>
        <taxon>Adineta</taxon>
    </lineage>
</organism>
<dbReference type="PANTHER" id="PTHR33845">
    <property type="entry name" value="C2H2-TYPE DOMAIN-CONTAINING PROTEIN"/>
    <property type="match status" value="1"/>
</dbReference>
<dbReference type="InterPro" id="IPR013087">
    <property type="entry name" value="Znf_C2H2_type"/>
</dbReference>
<keyword evidence="4" id="KW-1185">Reference proteome</keyword>